<evidence type="ECO:0000256" key="2">
    <source>
        <dbReference type="ARBA" id="ARBA00022737"/>
    </source>
</evidence>
<dbReference type="SUPFAM" id="SSF52058">
    <property type="entry name" value="L domain-like"/>
    <property type="match status" value="1"/>
</dbReference>
<dbReference type="InterPro" id="IPR055414">
    <property type="entry name" value="LRR_R13L4/SHOC2-like"/>
</dbReference>
<keyword evidence="2" id="KW-0677">Repeat</keyword>
<dbReference type="InterPro" id="IPR003591">
    <property type="entry name" value="Leu-rich_rpt_typical-subtyp"/>
</dbReference>
<name>A0A2U1L8Z6_ARTAN</name>
<dbReference type="OrthoDB" id="2018313at2759"/>
<dbReference type="PANTHER" id="PTHR48051">
    <property type="match status" value="1"/>
</dbReference>
<evidence type="ECO:0000259" key="3">
    <source>
        <dbReference type="Pfam" id="PF23598"/>
    </source>
</evidence>
<gene>
    <name evidence="4" type="ORF">CTI12_AA517550</name>
</gene>
<dbReference type="SMART" id="SM00369">
    <property type="entry name" value="LRR_TYP"/>
    <property type="match status" value="4"/>
</dbReference>
<dbReference type="AlphaFoldDB" id="A0A2U1L8Z6"/>
<sequence>MPDTCQKLKHLNISHSKLKTFDLGLTPNLETLSFQGCAQFEELQVSIACPNLKFLDLFGSRLRSLDLELIPNLESLDLGNCKKLVEINAPVGCMKKVDSLNLGGSLMGFTDFKFYRKEPKFNCSSATLSLVGESLDLCPLHPNSKLPKWRFLCFYDEYLPSSVGNIEKLISFGLCPCTDFKKFLDMISSLRCLNKLKLKCSIPEFPKDLGQLECLEELCLSSTEITHFPDSIFMLKCLKVLDVSYNCFEKLPKDLGKLELLEKLHVSSKKIEYLPDSICMLKRLKSLDVTDCCLGKLPKDIGQLESLEKLYLSYTTIKHLPDSVCMLKHLKYLILERCALLEKLPKNLGRLECLERLDITHTRVRHLPQSIFGLKGLIIAADQELLELYDFPSEIETRTRPFW</sequence>
<dbReference type="PANTHER" id="PTHR48051:SF54">
    <property type="entry name" value="LEUCINE-RICH REPEAT-CONTAINING PROTEIN"/>
    <property type="match status" value="1"/>
</dbReference>
<proteinExistence type="predicted"/>
<dbReference type="EMBL" id="PKPP01010760">
    <property type="protein sequence ID" value="PWA45459.1"/>
    <property type="molecule type" value="Genomic_DNA"/>
</dbReference>
<feature type="domain" description="Disease resistance R13L4/SHOC-2-like LRR" evidence="3">
    <location>
        <begin position="238"/>
        <end position="311"/>
    </location>
</feature>
<dbReference type="GO" id="GO:0005737">
    <property type="term" value="C:cytoplasm"/>
    <property type="evidence" value="ECO:0007669"/>
    <property type="project" value="TreeGrafter"/>
</dbReference>
<comment type="caution">
    <text evidence="4">The sequence shown here is derived from an EMBL/GenBank/DDBJ whole genome shotgun (WGS) entry which is preliminary data.</text>
</comment>
<dbReference type="STRING" id="35608.A0A2U1L8Z6"/>
<protein>
    <submittedName>
        <fullName evidence="4">Leucine-rich repeat domain, L domain-like protein</fullName>
    </submittedName>
</protein>
<organism evidence="4 5">
    <name type="scientific">Artemisia annua</name>
    <name type="common">Sweet wormwood</name>
    <dbReference type="NCBI Taxonomy" id="35608"/>
    <lineage>
        <taxon>Eukaryota</taxon>
        <taxon>Viridiplantae</taxon>
        <taxon>Streptophyta</taxon>
        <taxon>Embryophyta</taxon>
        <taxon>Tracheophyta</taxon>
        <taxon>Spermatophyta</taxon>
        <taxon>Magnoliopsida</taxon>
        <taxon>eudicotyledons</taxon>
        <taxon>Gunneridae</taxon>
        <taxon>Pentapetalae</taxon>
        <taxon>asterids</taxon>
        <taxon>campanulids</taxon>
        <taxon>Asterales</taxon>
        <taxon>Asteraceae</taxon>
        <taxon>Asteroideae</taxon>
        <taxon>Anthemideae</taxon>
        <taxon>Artemisiinae</taxon>
        <taxon>Artemisia</taxon>
    </lineage>
</organism>
<dbReference type="Pfam" id="PF23598">
    <property type="entry name" value="LRR_14"/>
    <property type="match status" value="1"/>
</dbReference>
<dbReference type="Proteomes" id="UP000245207">
    <property type="component" value="Unassembled WGS sequence"/>
</dbReference>
<dbReference type="InterPro" id="IPR050216">
    <property type="entry name" value="LRR_domain-containing"/>
</dbReference>
<accession>A0A2U1L8Z6</accession>
<evidence type="ECO:0000256" key="1">
    <source>
        <dbReference type="ARBA" id="ARBA00022614"/>
    </source>
</evidence>
<dbReference type="Gene3D" id="3.80.10.10">
    <property type="entry name" value="Ribonuclease Inhibitor"/>
    <property type="match status" value="2"/>
</dbReference>
<dbReference type="SUPFAM" id="SSF52047">
    <property type="entry name" value="RNI-like"/>
    <property type="match status" value="1"/>
</dbReference>
<evidence type="ECO:0000313" key="5">
    <source>
        <dbReference type="Proteomes" id="UP000245207"/>
    </source>
</evidence>
<keyword evidence="1" id="KW-0433">Leucine-rich repeat</keyword>
<dbReference type="InterPro" id="IPR032675">
    <property type="entry name" value="LRR_dom_sf"/>
</dbReference>
<reference evidence="4 5" key="1">
    <citation type="journal article" date="2018" name="Mol. Plant">
        <title>The genome of Artemisia annua provides insight into the evolution of Asteraceae family and artemisinin biosynthesis.</title>
        <authorList>
            <person name="Shen Q."/>
            <person name="Zhang L."/>
            <person name="Liao Z."/>
            <person name="Wang S."/>
            <person name="Yan T."/>
            <person name="Shi P."/>
            <person name="Liu M."/>
            <person name="Fu X."/>
            <person name="Pan Q."/>
            <person name="Wang Y."/>
            <person name="Lv Z."/>
            <person name="Lu X."/>
            <person name="Zhang F."/>
            <person name="Jiang W."/>
            <person name="Ma Y."/>
            <person name="Chen M."/>
            <person name="Hao X."/>
            <person name="Li L."/>
            <person name="Tang Y."/>
            <person name="Lv G."/>
            <person name="Zhou Y."/>
            <person name="Sun X."/>
            <person name="Brodelius P.E."/>
            <person name="Rose J.K.C."/>
            <person name="Tang K."/>
        </authorList>
    </citation>
    <scope>NUCLEOTIDE SEQUENCE [LARGE SCALE GENOMIC DNA]</scope>
    <source>
        <strain evidence="5">cv. Huhao1</strain>
        <tissue evidence="4">Leaf</tissue>
    </source>
</reference>
<keyword evidence="5" id="KW-1185">Reference proteome</keyword>
<evidence type="ECO:0000313" key="4">
    <source>
        <dbReference type="EMBL" id="PWA45459.1"/>
    </source>
</evidence>